<evidence type="ECO:0000256" key="3">
    <source>
        <dbReference type="ARBA" id="ARBA00004370"/>
    </source>
</evidence>
<dbReference type="SUPFAM" id="SSF53474">
    <property type="entry name" value="alpha/beta-Hydrolases"/>
    <property type="match status" value="1"/>
</dbReference>
<gene>
    <name evidence="8" type="ORF">CkaCkLH20_09470</name>
</gene>
<dbReference type="GeneID" id="62165259"/>
<dbReference type="GO" id="GO:0005739">
    <property type="term" value="C:mitochondrion"/>
    <property type="evidence" value="ECO:0007669"/>
    <property type="project" value="UniProtKB-SubCell"/>
</dbReference>
<reference evidence="8" key="2">
    <citation type="submission" date="2020-11" db="EMBL/GenBank/DDBJ databases">
        <title>Whole genome sequencing of Colletotrichum sp.</title>
        <authorList>
            <person name="Li H."/>
        </authorList>
    </citation>
    <scope>NUCLEOTIDE SEQUENCE</scope>
    <source>
        <strain evidence="8">CkLH20</strain>
    </source>
</reference>
<evidence type="ECO:0000256" key="2">
    <source>
        <dbReference type="ARBA" id="ARBA00004240"/>
    </source>
</evidence>
<keyword evidence="7" id="KW-0812">Transmembrane</keyword>
<keyword evidence="6 7" id="KW-0472">Membrane</keyword>
<feature type="transmembrane region" description="Helical" evidence="7">
    <location>
        <begin position="7"/>
        <end position="26"/>
    </location>
</feature>
<dbReference type="AlphaFoldDB" id="A0A9P6HZE3"/>
<keyword evidence="7" id="KW-1133">Transmembrane helix</keyword>
<dbReference type="OrthoDB" id="7464126at2759"/>
<dbReference type="GO" id="GO:0005783">
    <property type="term" value="C:endoplasmic reticulum"/>
    <property type="evidence" value="ECO:0007669"/>
    <property type="project" value="UniProtKB-SubCell"/>
</dbReference>
<dbReference type="RefSeq" id="XP_038742421.1">
    <property type="nucleotide sequence ID" value="XM_038892185.1"/>
</dbReference>
<dbReference type="Proteomes" id="UP000781932">
    <property type="component" value="Unassembled WGS sequence"/>
</dbReference>
<keyword evidence="9" id="KW-1185">Reference proteome</keyword>
<name>A0A9P6HZE3_9PEZI</name>
<dbReference type="InterPro" id="IPR052374">
    <property type="entry name" value="SERAC1"/>
</dbReference>
<keyword evidence="5" id="KW-0496">Mitochondrion</keyword>
<evidence type="ECO:0000256" key="6">
    <source>
        <dbReference type="ARBA" id="ARBA00023136"/>
    </source>
</evidence>
<evidence type="ECO:0000256" key="1">
    <source>
        <dbReference type="ARBA" id="ARBA00004173"/>
    </source>
</evidence>
<comment type="caution">
    <text evidence="8">The sequence shown here is derived from an EMBL/GenBank/DDBJ whole genome shotgun (WGS) entry which is preliminary data.</text>
</comment>
<dbReference type="PANTHER" id="PTHR48182:SF2">
    <property type="entry name" value="PROTEIN SERAC1"/>
    <property type="match status" value="1"/>
</dbReference>
<dbReference type="InterPro" id="IPR029058">
    <property type="entry name" value="AB_hydrolase_fold"/>
</dbReference>
<evidence type="ECO:0000256" key="7">
    <source>
        <dbReference type="SAM" id="Phobius"/>
    </source>
</evidence>
<proteinExistence type="predicted"/>
<evidence type="ECO:0000313" key="8">
    <source>
        <dbReference type="EMBL" id="KAF9872960.1"/>
    </source>
</evidence>
<sequence>MAISVELILGIAVATVVAVLISRLLITQRSNKQLNDSPKDKPRPRDFTFRVDEIPAGTSRSVLETNLRTLQATALPILKDALGTLEIRSLATRDAHFACATATITTPLSEADLFRSLHKALRAVGLPYRCDCNFLGITPLYDSEASADACDVIAVPGLASHAVGSWKTPGENEVWLRDWLPKDIPNVRVLLYGYDTTLLKNESTSSIEDLSRRLLESVTTFRLSTNVCAAYSPRSINQADETEQTQSRPVIFIGHSLGGLLVKEALVQAYRSPDSKPIHKPLYKNCCGIIFFGVPHLGLRNEALKTLVEGQPNQALVDSIVVDNESEPSHFLARISDDFARCFHGETRVVSFYERKRSPTVEMHNGKLSKTGAKVLMVTRKSATSTGITGVSEEDNIPLEEDHSGLVKFQSRGQDAYSVVRERIRSFVSKAASVDNYEGKDTNAYG</sequence>
<accession>A0A9P6HZE3</accession>
<organism evidence="8 9">
    <name type="scientific">Colletotrichum karsti</name>
    <dbReference type="NCBI Taxonomy" id="1095194"/>
    <lineage>
        <taxon>Eukaryota</taxon>
        <taxon>Fungi</taxon>
        <taxon>Dikarya</taxon>
        <taxon>Ascomycota</taxon>
        <taxon>Pezizomycotina</taxon>
        <taxon>Sordariomycetes</taxon>
        <taxon>Hypocreomycetidae</taxon>
        <taxon>Glomerellales</taxon>
        <taxon>Glomerellaceae</taxon>
        <taxon>Colletotrichum</taxon>
        <taxon>Colletotrichum boninense species complex</taxon>
    </lineage>
</organism>
<evidence type="ECO:0000256" key="5">
    <source>
        <dbReference type="ARBA" id="ARBA00023128"/>
    </source>
</evidence>
<protein>
    <submittedName>
        <fullName evidence="8">Ankyrin repeat domain-containing protein</fullName>
    </submittedName>
</protein>
<dbReference type="GO" id="GO:0016020">
    <property type="term" value="C:membrane"/>
    <property type="evidence" value="ECO:0007669"/>
    <property type="project" value="UniProtKB-SubCell"/>
</dbReference>
<dbReference type="Gene3D" id="3.40.50.1820">
    <property type="entry name" value="alpha/beta hydrolase"/>
    <property type="match status" value="1"/>
</dbReference>
<comment type="subcellular location">
    <subcellularLocation>
        <location evidence="2">Endoplasmic reticulum</location>
    </subcellularLocation>
    <subcellularLocation>
        <location evidence="3">Membrane</location>
    </subcellularLocation>
    <subcellularLocation>
        <location evidence="1">Mitochondrion</location>
    </subcellularLocation>
</comment>
<reference evidence="8" key="1">
    <citation type="submission" date="2020-03" db="EMBL/GenBank/DDBJ databases">
        <authorList>
            <person name="He L."/>
        </authorList>
    </citation>
    <scope>NUCLEOTIDE SEQUENCE</scope>
    <source>
        <strain evidence="8">CkLH20</strain>
    </source>
</reference>
<dbReference type="PANTHER" id="PTHR48182">
    <property type="entry name" value="PROTEIN SERAC1"/>
    <property type="match status" value="1"/>
</dbReference>
<evidence type="ECO:0000256" key="4">
    <source>
        <dbReference type="ARBA" id="ARBA00022824"/>
    </source>
</evidence>
<dbReference type="EMBL" id="JAATWM020000034">
    <property type="protein sequence ID" value="KAF9872960.1"/>
    <property type="molecule type" value="Genomic_DNA"/>
</dbReference>
<evidence type="ECO:0000313" key="9">
    <source>
        <dbReference type="Proteomes" id="UP000781932"/>
    </source>
</evidence>
<keyword evidence="4" id="KW-0256">Endoplasmic reticulum</keyword>